<reference evidence="8 9" key="1">
    <citation type="submission" date="2019-06" db="EMBL/GenBank/DDBJ databases">
        <title>Whole genome shotgun sequence of Halomonas halmophila NBRC 15537.</title>
        <authorList>
            <person name="Hosoyama A."/>
            <person name="Uohara A."/>
            <person name="Ohji S."/>
            <person name="Ichikawa N."/>
        </authorList>
    </citation>
    <scope>NUCLEOTIDE SEQUENCE [LARGE SCALE GENOMIC DNA]</scope>
    <source>
        <strain evidence="8 9">NBRC 15537</strain>
    </source>
</reference>
<feature type="signal peptide" evidence="6">
    <location>
        <begin position="1"/>
        <end position="32"/>
    </location>
</feature>
<dbReference type="SUPFAM" id="SSF46626">
    <property type="entry name" value="Cytochrome c"/>
    <property type="match status" value="1"/>
</dbReference>
<dbReference type="EMBL" id="BJOC01000022">
    <property type="protein sequence ID" value="GED22744.1"/>
    <property type="molecule type" value="Genomic_DNA"/>
</dbReference>
<keyword evidence="3 4" id="KW-0408">Iron</keyword>
<dbReference type="InterPro" id="IPR036909">
    <property type="entry name" value="Cyt_c-like_dom_sf"/>
</dbReference>
<evidence type="ECO:0000256" key="3">
    <source>
        <dbReference type="ARBA" id="ARBA00023004"/>
    </source>
</evidence>
<dbReference type="InterPro" id="IPR009056">
    <property type="entry name" value="Cyt_c-like_dom"/>
</dbReference>
<evidence type="ECO:0000313" key="9">
    <source>
        <dbReference type="Proteomes" id="UP000319812"/>
    </source>
</evidence>
<feature type="region of interest" description="Disordered" evidence="5">
    <location>
        <begin position="32"/>
        <end position="54"/>
    </location>
</feature>
<feature type="compositionally biased region" description="Polar residues" evidence="5">
    <location>
        <begin position="33"/>
        <end position="46"/>
    </location>
</feature>
<keyword evidence="1 4" id="KW-0349">Heme</keyword>
<evidence type="ECO:0000256" key="2">
    <source>
        <dbReference type="ARBA" id="ARBA00022723"/>
    </source>
</evidence>
<keyword evidence="2 4" id="KW-0479">Metal-binding</keyword>
<keyword evidence="6" id="KW-0732">Signal</keyword>
<keyword evidence="9" id="KW-1185">Reference proteome</keyword>
<dbReference type="AlphaFoldDB" id="A0A4Y4F4I5"/>
<dbReference type="PROSITE" id="PS51007">
    <property type="entry name" value="CYTC"/>
    <property type="match status" value="1"/>
</dbReference>
<dbReference type="PIRSF" id="PIRSF028099">
    <property type="entry name" value="DUF1111"/>
    <property type="match status" value="1"/>
</dbReference>
<sequence>MPRLERKTGLQRQHGLGMASLLIVYLTGPAQASDDTSSPLQQTPDTGGQGSVEQFDHNAYSLPLDNMSMTQRLDFSVGNSFFRNPWVEAPASTEARDGLGPLFNTNSCQGCHIKDGRGHPPSGDESSVSLFLRLSLPDAGATDQTLKQRGVHPAPTYGTQLQTAAITGAEPEGNLVLTYTERPVELAGGETVSLRKPHYAIETPGYGPLPDNLLTSPRVAPPMIGLGLLETLPAEALEAAADPHDADGDGISGRVNRVWDIRKEKTVVGRFGWKAGEPSIEQQSLHAFAGDMGLTSNLVPTTDCMPSQECERFPHGGEAEVSDKVARFITFYAGSLAVPQRRNLDDPEVQAGARIFNDIGCASCHTPRHQTPQNTERAALADQTIWPYSDLLLHDMGKALADHRPEFAASGREWRTPPLWGIGLTHKVNPRAGFLHDGRARTLEEAILWHGGEAKASAAAYRQLPAEKRQALIRFLESL</sequence>
<dbReference type="Proteomes" id="UP000319812">
    <property type="component" value="Unassembled WGS sequence"/>
</dbReference>
<dbReference type="Gene3D" id="1.10.760.10">
    <property type="entry name" value="Cytochrome c-like domain"/>
    <property type="match status" value="1"/>
</dbReference>
<feature type="chain" id="PRO_5021290750" description="Cytochrome c domain-containing protein" evidence="6">
    <location>
        <begin position="33"/>
        <end position="479"/>
    </location>
</feature>
<proteinExistence type="predicted"/>
<evidence type="ECO:0000256" key="6">
    <source>
        <dbReference type="SAM" id="SignalP"/>
    </source>
</evidence>
<organism evidence="8 9">
    <name type="scientific">Halomonas halmophila</name>
    <dbReference type="NCBI Taxonomy" id="252"/>
    <lineage>
        <taxon>Bacteria</taxon>
        <taxon>Pseudomonadati</taxon>
        <taxon>Pseudomonadota</taxon>
        <taxon>Gammaproteobacteria</taxon>
        <taxon>Oceanospirillales</taxon>
        <taxon>Halomonadaceae</taxon>
        <taxon>Halomonas</taxon>
    </lineage>
</organism>
<evidence type="ECO:0000256" key="4">
    <source>
        <dbReference type="PROSITE-ProRule" id="PRU00433"/>
    </source>
</evidence>
<dbReference type="PANTHER" id="PTHR30600:SF4">
    <property type="entry name" value="CYTOCHROME C DOMAIN-CONTAINING PROTEIN"/>
    <property type="match status" value="1"/>
</dbReference>
<feature type="domain" description="Cytochrome c" evidence="7">
    <location>
        <begin position="347"/>
        <end position="479"/>
    </location>
</feature>
<evidence type="ECO:0000259" key="7">
    <source>
        <dbReference type="PROSITE" id="PS51007"/>
    </source>
</evidence>
<dbReference type="GO" id="GO:0046872">
    <property type="term" value="F:metal ion binding"/>
    <property type="evidence" value="ECO:0007669"/>
    <property type="project" value="UniProtKB-KW"/>
</dbReference>
<evidence type="ECO:0000313" key="8">
    <source>
        <dbReference type="EMBL" id="GED22744.1"/>
    </source>
</evidence>
<dbReference type="GO" id="GO:0004130">
    <property type="term" value="F:cytochrome-c peroxidase activity"/>
    <property type="evidence" value="ECO:0007669"/>
    <property type="project" value="TreeGrafter"/>
</dbReference>
<name>A0A4Y4F4I5_9GAMM</name>
<gene>
    <name evidence="8" type="ORF">HHA01_17210</name>
</gene>
<dbReference type="InterPro" id="IPR010538">
    <property type="entry name" value="DHOR"/>
</dbReference>
<dbReference type="Pfam" id="PF06537">
    <property type="entry name" value="DHOR"/>
    <property type="match status" value="1"/>
</dbReference>
<protein>
    <recommendedName>
        <fullName evidence="7">Cytochrome c domain-containing protein</fullName>
    </recommendedName>
</protein>
<dbReference type="GO" id="GO:0020037">
    <property type="term" value="F:heme binding"/>
    <property type="evidence" value="ECO:0007669"/>
    <property type="project" value="InterPro"/>
</dbReference>
<dbReference type="RefSeq" id="WP_218023791.1">
    <property type="nucleotide sequence ID" value="NZ_BJOC01000022.1"/>
</dbReference>
<evidence type="ECO:0000256" key="1">
    <source>
        <dbReference type="ARBA" id="ARBA00022617"/>
    </source>
</evidence>
<dbReference type="PANTHER" id="PTHR30600">
    <property type="entry name" value="CYTOCHROME C PEROXIDASE-RELATED"/>
    <property type="match status" value="1"/>
</dbReference>
<dbReference type="InterPro" id="IPR051395">
    <property type="entry name" value="Cytochrome_c_Peroxidase/MauG"/>
</dbReference>
<evidence type="ECO:0000256" key="5">
    <source>
        <dbReference type="SAM" id="MobiDB-lite"/>
    </source>
</evidence>
<accession>A0A4Y4F4I5</accession>
<dbReference type="GO" id="GO:0009055">
    <property type="term" value="F:electron transfer activity"/>
    <property type="evidence" value="ECO:0007669"/>
    <property type="project" value="InterPro"/>
</dbReference>
<comment type="caution">
    <text evidence="8">The sequence shown here is derived from an EMBL/GenBank/DDBJ whole genome shotgun (WGS) entry which is preliminary data.</text>
</comment>